<dbReference type="GO" id="GO:0003677">
    <property type="term" value="F:DNA binding"/>
    <property type="evidence" value="ECO:0007669"/>
    <property type="project" value="UniProtKB-KW"/>
</dbReference>
<dbReference type="KEGG" id="amr:AM1_D0123"/>
<dbReference type="GO" id="GO:0005829">
    <property type="term" value="C:cytosol"/>
    <property type="evidence" value="ECO:0007669"/>
    <property type="project" value="TreeGrafter"/>
</dbReference>
<dbReference type="SUPFAM" id="SSF51206">
    <property type="entry name" value="cAMP-binding domain-like"/>
    <property type="match status" value="1"/>
</dbReference>
<dbReference type="CDD" id="cd00092">
    <property type="entry name" value="HTH_CRP"/>
    <property type="match status" value="1"/>
</dbReference>
<dbReference type="SMART" id="SM00419">
    <property type="entry name" value="HTH_CRP"/>
    <property type="match status" value="1"/>
</dbReference>
<sequence length="213" mass="24054">MSQTQISPALSSFHWSQLLEEVYQGRQTYDYKRGFNIVLHSYDIWIVCRGIVQLHTSDGEGNEAILGLACPEMPFGLPLTQVYPYTATALTDVVLMRISQQELEQSPILAQGIQVQLNRRLQQTEALLALNLHRRVSERFQELLLLLAREIGEQVPNGCRIGARLTHQQIAGLIGATRVTATRILGELRKEGWLSIDKTRHIILHGSSIVDFQ</sequence>
<accession>A8ZNN2</accession>
<protein>
    <submittedName>
        <fullName evidence="5">Transcriptional regulator, Crp/Fnr family</fullName>
    </submittedName>
</protein>
<keyword evidence="1" id="KW-0805">Transcription regulation</keyword>
<dbReference type="InterPro" id="IPR018335">
    <property type="entry name" value="Tscrpt_reg_HTH_Crp-type_CS"/>
</dbReference>
<dbReference type="InterPro" id="IPR000595">
    <property type="entry name" value="cNMP-bd_dom"/>
</dbReference>
<dbReference type="InterPro" id="IPR036388">
    <property type="entry name" value="WH-like_DNA-bd_sf"/>
</dbReference>
<dbReference type="PROSITE" id="PS51063">
    <property type="entry name" value="HTH_CRP_2"/>
    <property type="match status" value="1"/>
</dbReference>
<evidence type="ECO:0000256" key="1">
    <source>
        <dbReference type="ARBA" id="ARBA00023015"/>
    </source>
</evidence>
<reference evidence="5 6" key="1">
    <citation type="journal article" date="2008" name="Proc. Natl. Acad. Sci. U.S.A.">
        <title>Niche adaptation and genome expansion in the chlorophyll d-producing cyanobacterium Acaryochloris marina.</title>
        <authorList>
            <person name="Swingley W.D."/>
            <person name="Chen M."/>
            <person name="Cheung P.C."/>
            <person name="Conrad A.L."/>
            <person name="Dejesa L.C."/>
            <person name="Hao J."/>
            <person name="Honchak B.M."/>
            <person name="Karbach L.E."/>
            <person name="Kurdoglu A."/>
            <person name="Lahiri S."/>
            <person name="Mastrian S.D."/>
            <person name="Miyashita H."/>
            <person name="Page L."/>
            <person name="Ramakrishna P."/>
            <person name="Satoh S."/>
            <person name="Sattley W.M."/>
            <person name="Shimada Y."/>
            <person name="Taylor H.L."/>
            <person name="Tomo T."/>
            <person name="Tsuchiya T."/>
            <person name="Wang Z.T."/>
            <person name="Raymond J."/>
            <person name="Mimuro M."/>
            <person name="Blankenship R.E."/>
            <person name="Touchman J.W."/>
        </authorList>
    </citation>
    <scope>NUCLEOTIDE SEQUENCE [LARGE SCALE GENOMIC DNA]</scope>
    <source>
        <strain evidence="6">MBIC 11017</strain>
        <plasmid evidence="6">Plasmid pREB4</plasmid>
    </source>
</reference>
<dbReference type="InterPro" id="IPR014710">
    <property type="entry name" value="RmlC-like_jellyroll"/>
</dbReference>
<dbReference type="PROSITE" id="PS00042">
    <property type="entry name" value="HTH_CRP_1"/>
    <property type="match status" value="1"/>
</dbReference>
<dbReference type="Gene3D" id="1.10.10.10">
    <property type="entry name" value="Winged helix-like DNA-binding domain superfamily/Winged helix DNA-binding domain"/>
    <property type="match status" value="1"/>
</dbReference>
<keyword evidence="2" id="KW-0238">DNA-binding</keyword>
<evidence type="ECO:0000313" key="6">
    <source>
        <dbReference type="Proteomes" id="UP000000268"/>
    </source>
</evidence>
<organism evidence="5 6">
    <name type="scientific">Acaryochloris marina (strain MBIC 11017)</name>
    <dbReference type="NCBI Taxonomy" id="329726"/>
    <lineage>
        <taxon>Bacteria</taxon>
        <taxon>Bacillati</taxon>
        <taxon>Cyanobacteriota</taxon>
        <taxon>Cyanophyceae</taxon>
        <taxon>Acaryochloridales</taxon>
        <taxon>Acaryochloridaceae</taxon>
        <taxon>Acaryochloris</taxon>
    </lineage>
</organism>
<gene>
    <name evidence="5" type="ordered locus">AM1_D0123</name>
</gene>
<dbReference type="InterPro" id="IPR050397">
    <property type="entry name" value="Env_Response_Regulators"/>
</dbReference>
<dbReference type="Gene3D" id="2.60.120.10">
    <property type="entry name" value="Jelly Rolls"/>
    <property type="match status" value="1"/>
</dbReference>
<name>A8ZNN2_ACAM1</name>
<keyword evidence="6" id="KW-1185">Reference proteome</keyword>
<keyword evidence="3" id="KW-0804">Transcription</keyword>
<dbReference type="SUPFAM" id="SSF46785">
    <property type="entry name" value="Winged helix' DNA-binding domain"/>
    <property type="match status" value="1"/>
</dbReference>
<dbReference type="HOGENOM" id="CLU_075053_8_0_3"/>
<dbReference type="InterPro" id="IPR018490">
    <property type="entry name" value="cNMP-bd_dom_sf"/>
</dbReference>
<dbReference type="InterPro" id="IPR012318">
    <property type="entry name" value="HTH_CRP"/>
</dbReference>
<dbReference type="CDD" id="cd00038">
    <property type="entry name" value="CAP_ED"/>
    <property type="match status" value="1"/>
</dbReference>
<keyword evidence="5" id="KW-0614">Plasmid</keyword>
<feature type="domain" description="HTH crp-type" evidence="4">
    <location>
        <begin position="134"/>
        <end position="208"/>
    </location>
</feature>
<dbReference type="RefSeq" id="WP_012167750.1">
    <property type="nucleotide sequence ID" value="NC_009929.1"/>
</dbReference>
<proteinExistence type="predicted"/>
<dbReference type="EMBL" id="CP000841">
    <property type="protein sequence ID" value="ABW32618.1"/>
    <property type="molecule type" value="Genomic_DNA"/>
</dbReference>
<dbReference type="AlphaFoldDB" id="A8ZNN2"/>
<dbReference type="Pfam" id="PF13545">
    <property type="entry name" value="HTH_Crp_2"/>
    <property type="match status" value="1"/>
</dbReference>
<dbReference type="Pfam" id="PF00027">
    <property type="entry name" value="cNMP_binding"/>
    <property type="match status" value="1"/>
</dbReference>
<dbReference type="InterPro" id="IPR036390">
    <property type="entry name" value="WH_DNA-bd_sf"/>
</dbReference>
<evidence type="ECO:0000259" key="4">
    <source>
        <dbReference type="PROSITE" id="PS51063"/>
    </source>
</evidence>
<evidence type="ECO:0000256" key="3">
    <source>
        <dbReference type="ARBA" id="ARBA00023163"/>
    </source>
</evidence>
<dbReference type="Proteomes" id="UP000000268">
    <property type="component" value="Plasmid pREB4"/>
</dbReference>
<dbReference type="GO" id="GO:0003700">
    <property type="term" value="F:DNA-binding transcription factor activity"/>
    <property type="evidence" value="ECO:0007669"/>
    <property type="project" value="InterPro"/>
</dbReference>
<geneLocation type="plasmid" evidence="5 6">
    <name>pREB4</name>
</geneLocation>
<dbReference type="PANTHER" id="PTHR24567:SF65">
    <property type="entry name" value="REGULATORY PROTEIN CYSR HOMOLOG"/>
    <property type="match status" value="1"/>
</dbReference>
<dbReference type="OrthoDB" id="5242211at2"/>
<evidence type="ECO:0000313" key="5">
    <source>
        <dbReference type="EMBL" id="ABW32618.1"/>
    </source>
</evidence>
<dbReference type="PANTHER" id="PTHR24567">
    <property type="entry name" value="CRP FAMILY TRANSCRIPTIONAL REGULATORY PROTEIN"/>
    <property type="match status" value="1"/>
</dbReference>
<evidence type="ECO:0000256" key="2">
    <source>
        <dbReference type="ARBA" id="ARBA00023125"/>
    </source>
</evidence>